<dbReference type="KEGG" id="ure:UREG_07660"/>
<feature type="active site" description="Proton acceptor" evidence="4">
    <location>
        <position position="286"/>
    </location>
</feature>
<dbReference type="EMBL" id="CH476619">
    <property type="protein sequence ID" value="EEP82795.1"/>
    <property type="molecule type" value="Genomic_DNA"/>
</dbReference>
<evidence type="ECO:0000259" key="5">
    <source>
        <dbReference type="Pfam" id="PF00891"/>
    </source>
</evidence>
<dbReference type="InterPro" id="IPR016461">
    <property type="entry name" value="COMT-like"/>
</dbReference>
<dbReference type="Proteomes" id="UP000002058">
    <property type="component" value="Unassembled WGS sequence"/>
</dbReference>
<dbReference type="GO" id="GO:0046983">
    <property type="term" value="F:protein dimerization activity"/>
    <property type="evidence" value="ECO:0007669"/>
    <property type="project" value="InterPro"/>
</dbReference>
<dbReference type="Gene3D" id="1.10.10.10">
    <property type="entry name" value="Winged helix-like DNA-binding domain superfamily/Winged helix DNA-binding domain"/>
    <property type="match status" value="1"/>
</dbReference>
<keyword evidence="1" id="KW-0489">Methyltransferase</keyword>
<evidence type="ECO:0000259" key="6">
    <source>
        <dbReference type="Pfam" id="PF08100"/>
    </source>
</evidence>
<evidence type="ECO:0000256" key="3">
    <source>
        <dbReference type="ARBA" id="ARBA00022691"/>
    </source>
</evidence>
<dbReference type="VEuPathDB" id="FungiDB:UREG_07660"/>
<dbReference type="Gene3D" id="3.40.50.150">
    <property type="entry name" value="Vaccinia Virus protein VP39"/>
    <property type="match status" value="1"/>
</dbReference>
<dbReference type="OrthoDB" id="1535081at2759"/>
<dbReference type="InterPro" id="IPR036388">
    <property type="entry name" value="WH-like_DNA-bd_sf"/>
</dbReference>
<dbReference type="SUPFAM" id="SSF46785">
    <property type="entry name" value="Winged helix' DNA-binding domain"/>
    <property type="match status" value="1"/>
</dbReference>
<reference evidence="8" key="1">
    <citation type="journal article" date="2009" name="Genome Res.">
        <title>Comparative genomic analyses of the human fungal pathogens Coccidioides and their relatives.</title>
        <authorList>
            <person name="Sharpton T.J."/>
            <person name="Stajich J.E."/>
            <person name="Rounsley S.D."/>
            <person name="Gardner M.J."/>
            <person name="Wortman J.R."/>
            <person name="Jordar V.S."/>
            <person name="Maiti R."/>
            <person name="Kodira C.D."/>
            <person name="Neafsey D.E."/>
            <person name="Zeng Q."/>
            <person name="Hung C.-Y."/>
            <person name="McMahan C."/>
            <person name="Muszewska A."/>
            <person name="Grynberg M."/>
            <person name="Mandel M.A."/>
            <person name="Kellner E.M."/>
            <person name="Barker B.M."/>
            <person name="Galgiani J.N."/>
            <person name="Orbach M.J."/>
            <person name="Kirkland T.N."/>
            <person name="Cole G.T."/>
            <person name="Henn M.R."/>
            <person name="Birren B.W."/>
            <person name="Taylor J.W."/>
        </authorList>
    </citation>
    <scope>NUCLEOTIDE SEQUENCE [LARGE SCALE GENOMIC DNA]</scope>
    <source>
        <strain evidence="8">UAMH 1704</strain>
    </source>
</reference>
<dbReference type="AlphaFoldDB" id="C4JZQ9"/>
<dbReference type="Pfam" id="PF00891">
    <property type="entry name" value="Methyltransf_2"/>
    <property type="match status" value="1"/>
</dbReference>
<proteinExistence type="predicted"/>
<evidence type="ECO:0000256" key="1">
    <source>
        <dbReference type="ARBA" id="ARBA00022603"/>
    </source>
</evidence>
<feature type="domain" description="O-methyltransferase dimerisation" evidence="6">
    <location>
        <begin position="46"/>
        <end position="118"/>
    </location>
</feature>
<evidence type="ECO:0000313" key="8">
    <source>
        <dbReference type="Proteomes" id="UP000002058"/>
    </source>
</evidence>
<gene>
    <name evidence="7" type="ORF">UREG_07660</name>
</gene>
<organism evidence="7 8">
    <name type="scientific">Uncinocarpus reesii (strain UAMH 1704)</name>
    <dbReference type="NCBI Taxonomy" id="336963"/>
    <lineage>
        <taxon>Eukaryota</taxon>
        <taxon>Fungi</taxon>
        <taxon>Dikarya</taxon>
        <taxon>Ascomycota</taxon>
        <taxon>Pezizomycotina</taxon>
        <taxon>Eurotiomycetes</taxon>
        <taxon>Eurotiomycetidae</taxon>
        <taxon>Onygenales</taxon>
        <taxon>Onygenaceae</taxon>
        <taxon>Uncinocarpus</taxon>
    </lineage>
</organism>
<dbReference type="InterPro" id="IPR012967">
    <property type="entry name" value="COMT_dimerisation"/>
</dbReference>
<evidence type="ECO:0000313" key="7">
    <source>
        <dbReference type="EMBL" id="EEP82795.1"/>
    </source>
</evidence>
<name>C4JZQ9_UNCRE</name>
<dbReference type="Pfam" id="PF08100">
    <property type="entry name" value="Dimerisation"/>
    <property type="match status" value="1"/>
</dbReference>
<dbReference type="InterPro" id="IPR036390">
    <property type="entry name" value="WH_DNA-bd_sf"/>
</dbReference>
<protein>
    <submittedName>
        <fullName evidence="7">Uncharacterized protein</fullName>
    </submittedName>
</protein>
<dbReference type="InParanoid" id="C4JZQ9"/>
<dbReference type="PANTHER" id="PTHR43712">
    <property type="entry name" value="PUTATIVE (AFU_ORTHOLOGUE AFUA_4G14580)-RELATED"/>
    <property type="match status" value="1"/>
</dbReference>
<evidence type="ECO:0000256" key="2">
    <source>
        <dbReference type="ARBA" id="ARBA00022679"/>
    </source>
</evidence>
<dbReference type="GO" id="GO:0032259">
    <property type="term" value="P:methylation"/>
    <property type="evidence" value="ECO:0007669"/>
    <property type="project" value="UniProtKB-KW"/>
</dbReference>
<dbReference type="GO" id="GO:0008171">
    <property type="term" value="F:O-methyltransferase activity"/>
    <property type="evidence" value="ECO:0007669"/>
    <property type="project" value="InterPro"/>
</dbReference>
<dbReference type="InterPro" id="IPR029063">
    <property type="entry name" value="SAM-dependent_MTases_sf"/>
</dbReference>
<dbReference type="PIRSF" id="PIRSF005739">
    <property type="entry name" value="O-mtase"/>
    <property type="match status" value="1"/>
</dbReference>
<feature type="domain" description="O-methyltransferase C-terminal" evidence="5">
    <location>
        <begin position="215"/>
        <end position="356"/>
    </location>
</feature>
<dbReference type="PANTHER" id="PTHR43712:SF1">
    <property type="entry name" value="HYPOTHETICAL O-METHYLTRANSFERASE (EUROFUNG)-RELATED"/>
    <property type="match status" value="1"/>
</dbReference>
<dbReference type="RefSeq" id="XP_002582887.1">
    <property type="nucleotide sequence ID" value="XM_002582841.1"/>
</dbReference>
<dbReference type="PROSITE" id="PS51683">
    <property type="entry name" value="SAM_OMT_II"/>
    <property type="match status" value="1"/>
</dbReference>
<keyword evidence="8" id="KW-1185">Reference proteome</keyword>
<keyword evidence="2" id="KW-0808">Transferase</keyword>
<dbReference type="GeneID" id="8438863"/>
<keyword evidence="3" id="KW-0949">S-adenosyl-L-methionine</keyword>
<dbReference type="SUPFAM" id="SSF53335">
    <property type="entry name" value="S-adenosyl-L-methionine-dependent methyltransferases"/>
    <property type="match status" value="1"/>
</dbReference>
<dbReference type="InterPro" id="IPR001077">
    <property type="entry name" value="COMT_C"/>
</dbReference>
<evidence type="ECO:0000256" key="4">
    <source>
        <dbReference type="PIRSR" id="PIRSR005739-1"/>
    </source>
</evidence>
<dbReference type="HOGENOM" id="CLU_005533_5_0_1"/>
<dbReference type="OMA" id="IKETGPQ"/>
<sequence>MDAIVQQIRELHAQADEVGKIKISNELDALQSSLDSDWDTILKLAGGPLRHALVKIGVDLKIFESLVERTYSSSELVEKTGISFDLLGRILRGQASFGLIQEVGAGGYAANRFTKLFADSNAAGAVTYTFDVLRPIASAFPAFLKERENASITSTHDTVFQKAFDTKLSGFEWMKQHPETFGNLFKFLALRPNRDWVDSFPIEDEIASFNEPDKAILVDVGGGTGDQALVFRKKFPQHPGRVIVQEIPETLALAKPLEGVEFMEHDCFKPNPIQGAKYYYLRYVMHLWQDDKCVEVLKALIPALGPQSRILIDEVVVPSSEVPWQAACQSILMATTLAGAERTLAEWMRLLDAAGLKIIDIFTYDSNLQSVIVAVPKN</sequence>
<dbReference type="eggNOG" id="KOG3178">
    <property type="taxonomic scope" value="Eukaryota"/>
</dbReference>
<accession>C4JZQ9</accession>